<feature type="region of interest" description="Disordered" evidence="1">
    <location>
        <begin position="744"/>
        <end position="775"/>
    </location>
</feature>
<dbReference type="InterPro" id="IPR049050">
    <property type="entry name" value="nSTAND3"/>
</dbReference>
<evidence type="ECO:0000313" key="3">
    <source>
        <dbReference type="EMBL" id="TKC88001.1"/>
    </source>
</evidence>
<protein>
    <recommendedName>
        <fullName evidence="2">Novel STAND NTPase 3 domain-containing protein</fullName>
    </recommendedName>
</protein>
<dbReference type="Proteomes" id="UP000305539">
    <property type="component" value="Unassembled WGS sequence"/>
</dbReference>
<dbReference type="OrthoDB" id="6402428at2"/>
<evidence type="ECO:0000256" key="1">
    <source>
        <dbReference type="SAM" id="MobiDB-lite"/>
    </source>
</evidence>
<sequence length="775" mass="86260">MVVTTAVMHGGSCSPCPVIQGGAPVEYEAHISYEHNKLAADYPLHTLGWKAFQDLCLAVAQECLQRPIQRFLPSHDGGRDGAFIGTWEDDSEVVSSTIQCKFTSIPNNNLTRSLIAGELEKVPKLAARGLAHDYILITNHSVSGVAESEIVSAFESAGAKRCRVLGGDWLISQIQESARLRMLVPRLYGLGDLGNILDERAYEQAKMILSSLGDDLKKLVVTDAHRRSVEAISRHGFVLLLGAPATGKSTIGASLAVGAADLWGCLTLKPTSAIGLQERINPSEKQFFWIDDAWGATQYQRTNIDAWNQVLPHIAAAIQNGSKFLITSRSYIWEAAKKDLKMQAFPLLSHSNVTIEVEHLTADERAQILYNHLKLGDQTHQFRAGVKWFLPMVVEREDFLPESARRLGSQLLSKGVSISEQGIRDFFARPADFLFETVRNLAPAHKAALALLFVNLGRISSPVSETPELLLVENAFGVTTPEVRSSLSEMNESMVLLAHDEKGRYWRYKHPTILEAIAKLIALDPELVELYLRGAKAGSLISEVVCPGVELAGALVIVPPLLYDFLIEKISKLSLHQLRSFVSQRANAEFASRLVVSRPDLISTEIYFYSPISEDPDSDFMIKMHQFGLLPSEMSRDFGVVIREKAIEEADPSLFTSLELREFIDPEEFESIKDEIRDRVLNEIQSHVNRVRDEWDASNDPGSHFDELESAIITIVEEICPERKEEIVGEMQSCIFWAVQEMEDEYQSPNEEDAPISTEAPSDSEFGLIFSDIDE</sequence>
<evidence type="ECO:0000313" key="4">
    <source>
        <dbReference type="Proteomes" id="UP000305539"/>
    </source>
</evidence>
<keyword evidence="4" id="KW-1185">Reference proteome</keyword>
<dbReference type="InterPro" id="IPR027417">
    <property type="entry name" value="P-loop_NTPase"/>
</dbReference>
<proteinExistence type="predicted"/>
<organism evidence="3 4">
    <name type="scientific">Trinickia terrae</name>
    <dbReference type="NCBI Taxonomy" id="2571161"/>
    <lineage>
        <taxon>Bacteria</taxon>
        <taxon>Pseudomonadati</taxon>
        <taxon>Pseudomonadota</taxon>
        <taxon>Betaproteobacteria</taxon>
        <taxon>Burkholderiales</taxon>
        <taxon>Burkholderiaceae</taxon>
        <taxon>Trinickia</taxon>
    </lineage>
</organism>
<feature type="compositionally biased region" description="Acidic residues" evidence="1">
    <location>
        <begin position="744"/>
        <end position="754"/>
    </location>
</feature>
<dbReference type="Pfam" id="PF20720">
    <property type="entry name" value="nSTAND3"/>
    <property type="match status" value="1"/>
</dbReference>
<gene>
    <name evidence="3" type="ORF">FAZ69_17250</name>
</gene>
<accession>A0A4U1I410</accession>
<evidence type="ECO:0000259" key="2">
    <source>
        <dbReference type="Pfam" id="PF20720"/>
    </source>
</evidence>
<dbReference type="RefSeq" id="WP_136896265.1">
    <property type="nucleotide sequence ID" value="NZ_SWJE01000008.1"/>
</dbReference>
<feature type="domain" description="Novel STAND NTPase 3" evidence="2">
    <location>
        <begin position="220"/>
        <end position="374"/>
    </location>
</feature>
<dbReference type="AlphaFoldDB" id="A0A4U1I410"/>
<dbReference type="EMBL" id="SWJE01000008">
    <property type="protein sequence ID" value="TKC88001.1"/>
    <property type="molecule type" value="Genomic_DNA"/>
</dbReference>
<comment type="caution">
    <text evidence="3">The sequence shown here is derived from an EMBL/GenBank/DDBJ whole genome shotgun (WGS) entry which is preliminary data.</text>
</comment>
<reference evidence="3 4" key="1">
    <citation type="submission" date="2019-04" db="EMBL/GenBank/DDBJ databases">
        <title>Trinickia sp. 7GSK02, isolated from subtropical forest soil.</title>
        <authorList>
            <person name="Gao Z.-H."/>
            <person name="Qiu L.-H."/>
        </authorList>
    </citation>
    <scope>NUCLEOTIDE SEQUENCE [LARGE SCALE GENOMIC DNA]</scope>
    <source>
        <strain evidence="3 4">7GSK02</strain>
    </source>
</reference>
<dbReference type="SUPFAM" id="SSF52540">
    <property type="entry name" value="P-loop containing nucleoside triphosphate hydrolases"/>
    <property type="match status" value="1"/>
</dbReference>
<name>A0A4U1I410_9BURK</name>